<proteinExistence type="predicted"/>
<keyword evidence="1" id="KW-1133">Transmembrane helix</keyword>
<dbReference type="STRING" id="1805281.AUJ77_02980"/>
<organism evidence="2 3">
    <name type="scientific">Candidatus Nomurabacteria bacterium CG1_02_43_90</name>
    <dbReference type="NCBI Taxonomy" id="1805281"/>
    <lineage>
        <taxon>Bacteria</taxon>
        <taxon>Candidatus Nomuraibacteriota</taxon>
    </lineage>
</organism>
<sequence length="133" mass="14794">MEKDIDRLIKTFDQVSVPQGLRDVVFARIHREELRLARIRLAFFAPLVFLSGWGVVASALYVIKEVAQSGFLQYVSIIFSDSSAVFAYAGEFLLSLAEQAPLLGIAIFLATLFTLLESMRGTMKNMQTMLATA</sequence>
<dbReference type="Proteomes" id="UP000181992">
    <property type="component" value="Unassembled WGS sequence"/>
</dbReference>
<keyword evidence="1" id="KW-0472">Membrane</keyword>
<evidence type="ECO:0000256" key="1">
    <source>
        <dbReference type="SAM" id="Phobius"/>
    </source>
</evidence>
<dbReference type="AlphaFoldDB" id="A0A1J4V5F2"/>
<name>A0A1J4V5F2_9BACT</name>
<feature type="transmembrane region" description="Helical" evidence="1">
    <location>
        <begin position="41"/>
        <end position="63"/>
    </location>
</feature>
<protein>
    <submittedName>
        <fullName evidence="2">Uncharacterized protein</fullName>
    </submittedName>
</protein>
<gene>
    <name evidence="2" type="ORF">AUJ77_02980</name>
</gene>
<comment type="caution">
    <text evidence="2">The sequence shown here is derived from an EMBL/GenBank/DDBJ whole genome shotgun (WGS) entry which is preliminary data.</text>
</comment>
<reference evidence="2 3" key="1">
    <citation type="journal article" date="2016" name="Environ. Microbiol.">
        <title>Genomic resolution of a cold subsurface aquifer community provides metabolic insights for novel microbes adapted to high CO concentrations.</title>
        <authorList>
            <person name="Probst A.J."/>
            <person name="Castelle C.J."/>
            <person name="Singh A."/>
            <person name="Brown C.T."/>
            <person name="Anantharaman K."/>
            <person name="Sharon I."/>
            <person name="Hug L.A."/>
            <person name="Burstein D."/>
            <person name="Emerson J.B."/>
            <person name="Thomas B.C."/>
            <person name="Banfield J.F."/>
        </authorList>
    </citation>
    <scope>NUCLEOTIDE SEQUENCE [LARGE SCALE GENOMIC DNA]</scope>
    <source>
        <strain evidence="2">CG1_02_43_90</strain>
    </source>
</reference>
<feature type="transmembrane region" description="Helical" evidence="1">
    <location>
        <begin position="100"/>
        <end position="119"/>
    </location>
</feature>
<dbReference type="EMBL" id="MNVN01000016">
    <property type="protein sequence ID" value="OIO30513.1"/>
    <property type="molecule type" value="Genomic_DNA"/>
</dbReference>
<keyword evidence="1" id="KW-0812">Transmembrane</keyword>
<evidence type="ECO:0000313" key="2">
    <source>
        <dbReference type="EMBL" id="OIO30513.1"/>
    </source>
</evidence>
<evidence type="ECO:0000313" key="3">
    <source>
        <dbReference type="Proteomes" id="UP000181992"/>
    </source>
</evidence>
<accession>A0A1J4V5F2</accession>